<evidence type="ECO:0000256" key="1">
    <source>
        <dbReference type="SAM" id="MobiDB-lite"/>
    </source>
</evidence>
<organism evidence="2 3">
    <name type="scientific">Oryza glaberrima</name>
    <name type="common">African rice</name>
    <dbReference type="NCBI Taxonomy" id="4538"/>
    <lineage>
        <taxon>Eukaryota</taxon>
        <taxon>Viridiplantae</taxon>
        <taxon>Streptophyta</taxon>
        <taxon>Embryophyta</taxon>
        <taxon>Tracheophyta</taxon>
        <taxon>Spermatophyta</taxon>
        <taxon>Magnoliopsida</taxon>
        <taxon>Liliopsida</taxon>
        <taxon>Poales</taxon>
        <taxon>Poaceae</taxon>
        <taxon>BOP clade</taxon>
        <taxon>Oryzoideae</taxon>
        <taxon>Oryzeae</taxon>
        <taxon>Oryzinae</taxon>
        <taxon>Oryza</taxon>
    </lineage>
</organism>
<dbReference type="Gramene" id="ORGLA05G0042700.1">
    <property type="protein sequence ID" value="ORGLA05G0042700.1"/>
    <property type="gene ID" value="ORGLA05G0042700"/>
</dbReference>
<evidence type="ECO:0000313" key="2">
    <source>
        <dbReference type="EnsemblPlants" id="ORGLA05G0042700.1"/>
    </source>
</evidence>
<keyword evidence="3" id="KW-1185">Reference proteome</keyword>
<dbReference type="HOGENOM" id="CLU_3280367_0_0_1"/>
<reference evidence="2 3" key="2">
    <citation type="submission" date="2018-04" db="EMBL/GenBank/DDBJ databases">
        <title>OglaRS2 (Oryza glaberrima Reference Sequence Version 2).</title>
        <authorList>
            <person name="Zhang J."/>
            <person name="Kudrna D."/>
            <person name="Lee S."/>
            <person name="Talag J."/>
            <person name="Rajasekar S."/>
            <person name="Wing R.A."/>
        </authorList>
    </citation>
    <scope>NUCLEOTIDE SEQUENCE [LARGE SCALE GENOMIC DNA]</scope>
    <source>
        <strain evidence="2 3">cv. IRGC 96717</strain>
    </source>
</reference>
<name>I1PSS9_ORYGL</name>
<dbReference type="AlphaFoldDB" id="I1PSS9"/>
<evidence type="ECO:0000313" key="3">
    <source>
        <dbReference type="Proteomes" id="UP000007306"/>
    </source>
</evidence>
<proteinExistence type="predicted"/>
<sequence length="41" mass="4610">MTPVGKGRGKAAAVGMGAERRRWGMGAERQRWGRSAVRRRR</sequence>
<reference evidence="2" key="1">
    <citation type="submission" date="2015-06" db="UniProtKB">
        <authorList>
            <consortium name="EnsemblPlants"/>
        </authorList>
    </citation>
    <scope>IDENTIFICATION</scope>
</reference>
<dbReference type="EnsemblPlants" id="ORGLA05G0042700.1">
    <property type="protein sequence ID" value="ORGLA05G0042700.1"/>
    <property type="gene ID" value="ORGLA05G0042700"/>
</dbReference>
<dbReference type="Proteomes" id="UP000007306">
    <property type="component" value="Chromosome 5"/>
</dbReference>
<accession>I1PSS9</accession>
<feature type="region of interest" description="Disordered" evidence="1">
    <location>
        <begin position="1"/>
        <end position="41"/>
    </location>
</feature>
<protein>
    <submittedName>
        <fullName evidence="2">Uncharacterized protein</fullName>
    </submittedName>
</protein>